<gene>
    <name evidence="1" type="ORF">EAL2_c08240</name>
</gene>
<sequence length="374" mass="42511">MSYQNRSSRFKFEIAGEEYSSHILRVLEEEDFKGGISILYTRRPNAVLSLKKEGEDVVVVICRDRETDDFIGFGACAINRLYIGGSVDKVGYIFALGMAGEYRKKYPRLLPAAYEYMGDILRGKGVEHVYTTILSDNKDAQNMFEKKRKSMPDYNYAGDYSVHCIRTNLSEKGLHNDLELSQACESDVEPMLGIFKEQGMLHDFYPAISREDLYGETDFPLKYSDFYVLKDKSTGKLLACAAAWDQSEYKQHILMGYKGRYRVLKAVSPLLSSLGIPRMPKPGSALRYFTVSFYAASEDNAQYIRALVTGLSRIKKEFDYFIMGASNGSEVDVVLRGMSPIVYSSRVYTVDWKKPSAGKCETDRKQIYLECARL</sequence>
<evidence type="ECO:0000313" key="2">
    <source>
        <dbReference type="Proteomes" id="UP000019591"/>
    </source>
</evidence>
<dbReference type="eggNOG" id="ENOG502Z9UT">
    <property type="taxonomic scope" value="Bacteria"/>
</dbReference>
<organism evidence="1 2">
    <name type="scientific">Peptoclostridium acidaminophilum DSM 3953</name>
    <dbReference type="NCBI Taxonomy" id="1286171"/>
    <lineage>
        <taxon>Bacteria</taxon>
        <taxon>Bacillati</taxon>
        <taxon>Bacillota</taxon>
        <taxon>Clostridia</taxon>
        <taxon>Peptostreptococcales</taxon>
        <taxon>Peptoclostridiaceae</taxon>
        <taxon>Peptoclostridium</taxon>
    </lineage>
</organism>
<dbReference type="SUPFAM" id="SSF55729">
    <property type="entry name" value="Acyl-CoA N-acyltransferases (Nat)"/>
    <property type="match status" value="1"/>
</dbReference>
<dbReference type="KEGG" id="eac:EAL2_c08240"/>
<dbReference type="PATRIC" id="fig|1286171.3.peg.771"/>
<accession>W8T311</accession>
<dbReference type="InterPro" id="IPR016181">
    <property type="entry name" value="Acyl_CoA_acyltransferase"/>
</dbReference>
<protein>
    <recommendedName>
        <fullName evidence="3">N-acetyltransferase domain-containing protein</fullName>
    </recommendedName>
</protein>
<dbReference type="STRING" id="1286171.EAL2_c08240"/>
<dbReference type="Proteomes" id="UP000019591">
    <property type="component" value="Chromosome"/>
</dbReference>
<proteinExistence type="predicted"/>
<dbReference type="RefSeq" id="WP_025435152.1">
    <property type="nucleotide sequence ID" value="NZ_CP007452.1"/>
</dbReference>
<dbReference type="HOGENOM" id="CLU_739004_0_0_9"/>
<dbReference type="OrthoDB" id="2083112at2"/>
<keyword evidence="2" id="KW-1185">Reference proteome</keyword>
<dbReference type="EMBL" id="CP007452">
    <property type="protein sequence ID" value="AHM56124.1"/>
    <property type="molecule type" value="Genomic_DNA"/>
</dbReference>
<name>W8T311_PEPAC</name>
<reference evidence="1 2" key="1">
    <citation type="journal article" date="2014" name="Genome Announc.">
        <title>Complete Genome Sequence of Amino Acid-Utilizing Eubacterium acidaminophilum al-2 (DSM 3953).</title>
        <authorList>
            <person name="Poehlein A."/>
            <person name="Andreesen J.R."/>
            <person name="Daniel R."/>
        </authorList>
    </citation>
    <scope>NUCLEOTIDE SEQUENCE [LARGE SCALE GENOMIC DNA]</scope>
    <source>
        <strain evidence="1 2">DSM 3953</strain>
    </source>
</reference>
<dbReference type="AlphaFoldDB" id="W8T311"/>
<evidence type="ECO:0000313" key="1">
    <source>
        <dbReference type="EMBL" id="AHM56124.1"/>
    </source>
</evidence>
<evidence type="ECO:0008006" key="3">
    <source>
        <dbReference type="Google" id="ProtNLM"/>
    </source>
</evidence>